<sequence length="235" mass="26775">MANRNDNKSMTLKPNAEGKLVVNINSLDLDPDYDYTLKRTQSENFTLSKSAKAKSMWKYPYDFESEYARAKPKANAENKDKFSSIGKPSEGSGSKAANDSSAGSSTANHSQSSLPPRLLDLFDRLVGRLKDREVDEVSRSKRRIWRSLCNEVLSIKGQYISIGSLGSTLVEDLSIHLEELLREARELPRGYGLPSEEREEVDLELDRQLERVENELESVKKFTDRARRDKRRSDR</sequence>
<evidence type="ECO:0000256" key="1">
    <source>
        <dbReference type="SAM" id="MobiDB-lite"/>
    </source>
</evidence>
<evidence type="ECO:0000313" key="3">
    <source>
        <dbReference type="Proteomes" id="UP000664521"/>
    </source>
</evidence>
<dbReference type="Proteomes" id="UP000664521">
    <property type="component" value="Unassembled WGS sequence"/>
</dbReference>
<feature type="compositionally biased region" description="Basic and acidic residues" evidence="1">
    <location>
        <begin position="70"/>
        <end position="82"/>
    </location>
</feature>
<dbReference type="EMBL" id="CAJPDS010000071">
    <property type="protein sequence ID" value="CAF9933870.1"/>
    <property type="molecule type" value="Genomic_DNA"/>
</dbReference>
<accession>A0A8H3G154</accession>
<keyword evidence="3" id="KW-1185">Reference proteome</keyword>
<proteinExistence type="predicted"/>
<protein>
    <submittedName>
        <fullName evidence="2">Uncharacterized protein</fullName>
    </submittedName>
</protein>
<feature type="compositionally biased region" description="Polar residues" evidence="1">
    <location>
        <begin position="91"/>
        <end position="111"/>
    </location>
</feature>
<feature type="region of interest" description="Disordered" evidence="1">
    <location>
        <begin position="70"/>
        <end position="115"/>
    </location>
</feature>
<evidence type="ECO:0000313" key="2">
    <source>
        <dbReference type="EMBL" id="CAF9933870.1"/>
    </source>
</evidence>
<organism evidence="2 3">
    <name type="scientific">Heterodermia speciosa</name>
    <dbReference type="NCBI Taxonomy" id="116794"/>
    <lineage>
        <taxon>Eukaryota</taxon>
        <taxon>Fungi</taxon>
        <taxon>Dikarya</taxon>
        <taxon>Ascomycota</taxon>
        <taxon>Pezizomycotina</taxon>
        <taxon>Lecanoromycetes</taxon>
        <taxon>OSLEUM clade</taxon>
        <taxon>Lecanoromycetidae</taxon>
        <taxon>Caliciales</taxon>
        <taxon>Physciaceae</taxon>
        <taxon>Heterodermia</taxon>
    </lineage>
</organism>
<comment type="caution">
    <text evidence="2">The sequence shown here is derived from an EMBL/GenBank/DDBJ whole genome shotgun (WGS) entry which is preliminary data.</text>
</comment>
<dbReference type="AlphaFoldDB" id="A0A8H3G154"/>
<name>A0A8H3G154_9LECA</name>
<gene>
    <name evidence="2" type="ORF">HETSPECPRED_009030</name>
</gene>
<reference evidence="2" key="1">
    <citation type="submission" date="2021-03" db="EMBL/GenBank/DDBJ databases">
        <authorList>
            <person name="Tagirdzhanova G."/>
        </authorList>
    </citation>
    <scope>NUCLEOTIDE SEQUENCE</scope>
</reference>